<dbReference type="InParanoid" id="B0D332"/>
<dbReference type="STRING" id="486041.B0D332"/>
<dbReference type="InterPro" id="IPR027417">
    <property type="entry name" value="P-loop_NTPase"/>
</dbReference>
<dbReference type="OrthoDB" id="8954335at2759"/>
<dbReference type="Proteomes" id="UP000001194">
    <property type="component" value="Unassembled WGS sequence"/>
</dbReference>
<dbReference type="SUPFAM" id="SSF52540">
    <property type="entry name" value="P-loop containing nucleoside triphosphate hydrolases"/>
    <property type="match status" value="1"/>
</dbReference>
<evidence type="ECO:0000313" key="2">
    <source>
        <dbReference type="EMBL" id="EDR11205.1"/>
    </source>
</evidence>
<dbReference type="EMBL" id="DS547096">
    <property type="protein sequence ID" value="EDR11205.1"/>
    <property type="molecule type" value="Genomic_DNA"/>
</dbReference>
<accession>B0D332</accession>
<proteinExistence type="predicted"/>
<dbReference type="AlphaFoldDB" id="B0D332"/>
<evidence type="ECO:0000313" key="3">
    <source>
        <dbReference type="Proteomes" id="UP000001194"/>
    </source>
</evidence>
<sequence length="183" mass="20481">MPTKTTPVPVILLMGCTGSGKTTFINTFLEEDKQLRTGDDLESVTQDIASAQAVIGGREVMLVDTPGFDDTFRPEMTIAATIADWLAERYSAQGGAVINGIIYMRDIRKVRMTGTDIANRTMFEKLIGEENFKNVRLMTSFWPPSSDIEGTLDCEKREGMLMQKFWRDMAARGSTTARFNLYD</sequence>
<dbReference type="HOGENOM" id="CLU_018003_0_1_1"/>
<name>B0D332_LACBS</name>
<keyword evidence="3" id="KW-1185">Reference proteome</keyword>
<evidence type="ECO:0000259" key="1">
    <source>
        <dbReference type="Pfam" id="PF01926"/>
    </source>
</evidence>
<dbReference type="GeneID" id="6073967"/>
<protein>
    <submittedName>
        <fullName evidence="2">Predicted protein</fullName>
    </submittedName>
</protein>
<reference evidence="2 3" key="1">
    <citation type="journal article" date="2008" name="Nature">
        <title>The genome of Laccaria bicolor provides insights into mycorrhizal symbiosis.</title>
        <authorList>
            <person name="Martin F."/>
            <person name="Aerts A."/>
            <person name="Ahren D."/>
            <person name="Brun A."/>
            <person name="Danchin E.G.J."/>
            <person name="Duchaussoy F."/>
            <person name="Gibon J."/>
            <person name="Kohler A."/>
            <person name="Lindquist E."/>
            <person name="Pereda V."/>
            <person name="Salamov A."/>
            <person name="Shapiro H.J."/>
            <person name="Wuyts J."/>
            <person name="Blaudez D."/>
            <person name="Buee M."/>
            <person name="Brokstein P."/>
            <person name="Canbaeck B."/>
            <person name="Cohen D."/>
            <person name="Courty P.E."/>
            <person name="Coutinho P.M."/>
            <person name="Delaruelle C."/>
            <person name="Detter J.C."/>
            <person name="Deveau A."/>
            <person name="DiFazio S."/>
            <person name="Duplessis S."/>
            <person name="Fraissinet-Tachet L."/>
            <person name="Lucic E."/>
            <person name="Frey-Klett P."/>
            <person name="Fourrey C."/>
            <person name="Feussner I."/>
            <person name="Gay G."/>
            <person name="Grimwood J."/>
            <person name="Hoegger P.J."/>
            <person name="Jain P."/>
            <person name="Kilaru S."/>
            <person name="Labbe J."/>
            <person name="Lin Y.C."/>
            <person name="Legue V."/>
            <person name="Le Tacon F."/>
            <person name="Marmeisse R."/>
            <person name="Melayah D."/>
            <person name="Montanini B."/>
            <person name="Muratet M."/>
            <person name="Nehls U."/>
            <person name="Niculita-Hirzel H."/>
            <person name="Oudot-Le Secq M.P."/>
            <person name="Peter M."/>
            <person name="Quesneville H."/>
            <person name="Rajashekar B."/>
            <person name="Reich M."/>
            <person name="Rouhier N."/>
            <person name="Schmutz J."/>
            <person name="Yin T."/>
            <person name="Chalot M."/>
            <person name="Henrissat B."/>
            <person name="Kuees U."/>
            <person name="Lucas S."/>
            <person name="Van de Peer Y."/>
            <person name="Podila G.K."/>
            <person name="Polle A."/>
            <person name="Pukkila P.J."/>
            <person name="Richardson P.M."/>
            <person name="Rouze P."/>
            <person name="Sanders I.R."/>
            <person name="Stajich J.E."/>
            <person name="Tunlid A."/>
            <person name="Tuskan G."/>
            <person name="Grigoriev I.V."/>
        </authorList>
    </citation>
    <scope>NUCLEOTIDE SEQUENCE [LARGE SCALE GENOMIC DNA]</scope>
    <source>
        <strain evidence="3">S238N-H82 / ATCC MYA-4686</strain>
    </source>
</reference>
<dbReference type="Gene3D" id="3.40.50.300">
    <property type="entry name" value="P-loop containing nucleotide triphosphate hydrolases"/>
    <property type="match status" value="1"/>
</dbReference>
<dbReference type="RefSeq" id="XP_001878506.1">
    <property type="nucleotide sequence ID" value="XM_001878471.1"/>
</dbReference>
<feature type="domain" description="G" evidence="1">
    <location>
        <begin position="11"/>
        <end position="106"/>
    </location>
</feature>
<dbReference type="GO" id="GO:0005525">
    <property type="term" value="F:GTP binding"/>
    <property type="evidence" value="ECO:0007669"/>
    <property type="project" value="InterPro"/>
</dbReference>
<dbReference type="PROSITE" id="PS51257">
    <property type="entry name" value="PROKAR_LIPOPROTEIN"/>
    <property type="match status" value="1"/>
</dbReference>
<dbReference type="KEGG" id="lbc:LACBIDRAFT_293344"/>
<gene>
    <name evidence="2" type="ORF">LACBIDRAFT_293344</name>
</gene>
<dbReference type="InterPro" id="IPR006073">
    <property type="entry name" value="GTP-bd"/>
</dbReference>
<organism evidence="3">
    <name type="scientific">Laccaria bicolor (strain S238N-H82 / ATCC MYA-4686)</name>
    <name type="common">Bicoloured deceiver</name>
    <name type="synonym">Laccaria laccata var. bicolor</name>
    <dbReference type="NCBI Taxonomy" id="486041"/>
    <lineage>
        <taxon>Eukaryota</taxon>
        <taxon>Fungi</taxon>
        <taxon>Dikarya</taxon>
        <taxon>Basidiomycota</taxon>
        <taxon>Agaricomycotina</taxon>
        <taxon>Agaricomycetes</taxon>
        <taxon>Agaricomycetidae</taxon>
        <taxon>Agaricales</taxon>
        <taxon>Agaricineae</taxon>
        <taxon>Hydnangiaceae</taxon>
        <taxon>Laccaria</taxon>
    </lineage>
</organism>
<dbReference type="Pfam" id="PF01926">
    <property type="entry name" value="MMR_HSR1"/>
    <property type="match status" value="1"/>
</dbReference>